<evidence type="ECO:0000256" key="8">
    <source>
        <dbReference type="ARBA" id="ARBA00022840"/>
    </source>
</evidence>
<keyword evidence="5" id="KW-0732">Signal</keyword>
<keyword evidence="14" id="KW-0472">Membrane</keyword>
<dbReference type="Pfam" id="PF01453">
    <property type="entry name" value="B_lectin"/>
    <property type="match status" value="1"/>
</dbReference>
<keyword evidence="6 13" id="KW-0547">Nucleotide-binding</keyword>
<keyword evidence="14" id="KW-0812">Transmembrane</keyword>
<comment type="similarity">
    <text evidence="13">Belongs to the protein kinase superfamily. Ser/Thr protein kinase family.</text>
</comment>
<dbReference type="InterPro" id="IPR003609">
    <property type="entry name" value="Pan_app"/>
</dbReference>
<evidence type="ECO:0000256" key="4">
    <source>
        <dbReference type="ARBA" id="ARBA00022679"/>
    </source>
</evidence>
<dbReference type="InterPro" id="IPR036426">
    <property type="entry name" value="Bulb-type_lectin_dom_sf"/>
</dbReference>
<keyword evidence="8 13" id="KW-0067">ATP-binding</keyword>
<dbReference type="SMART" id="SM00220">
    <property type="entry name" value="S_TKc"/>
    <property type="match status" value="1"/>
</dbReference>
<dbReference type="SUPFAM" id="SSF56112">
    <property type="entry name" value="Protein kinase-like (PK-like)"/>
    <property type="match status" value="1"/>
</dbReference>
<dbReference type="InterPro" id="IPR024171">
    <property type="entry name" value="SRK-like_kinase"/>
</dbReference>
<dbReference type="AlphaFoldDB" id="A0AAD4IZC7"/>
<keyword evidence="2" id="KW-1003">Cell membrane</keyword>
<dbReference type="EMBL" id="SDAM02000368">
    <property type="protein sequence ID" value="KAH6824294.1"/>
    <property type="molecule type" value="Genomic_DNA"/>
</dbReference>
<dbReference type="FunFam" id="1.10.510.10:FF:000060">
    <property type="entry name" value="G-type lectin S-receptor-like serine/threonine-protein kinase"/>
    <property type="match status" value="1"/>
</dbReference>
<comment type="catalytic activity">
    <reaction evidence="12 13">
        <text>L-seryl-[protein] + ATP = O-phospho-L-seryl-[protein] + ADP + H(+)</text>
        <dbReference type="Rhea" id="RHEA:17989"/>
        <dbReference type="Rhea" id="RHEA-COMP:9863"/>
        <dbReference type="Rhea" id="RHEA-COMP:11604"/>
        <dbReference type="ChEBI" id="CHEBI:15378"/>
        <dbReference type="ChEBI" id="CHEBI:29999"/>
        <dbReference type="ChEBI" id="CHEBI:30616"/>
        <dbReference type="ChEBI" id="CHEBI:83421"/>
        <dbReference type="ChEBI" id="CHEBI:456216"/>
        <dbReference type="EC" id="2.7.11.1"/>
    </reaction>
</comment>
<dbReference type="InterPro" id="IPR000719">
    <property type="entry name" value="Prot_kinase_dom"/>
</dbReference>
<feature type="domain" description="Apple" evidence="17">
    <location>
        <begin position="289"/>
        <end position="367"/>
    </location>
</feature>
<dbReference type="Gene3D" id="2.90.10.10">
    <property type="entry name" value="Bulb-type lectin domain"/>
    <property type="match status" value="1"/>
</dbReference>
<feature type="transmembrane region" description="Helical" evidence="14">
    <location>
        <begin position="382"/>
        <end position="403"/>
    </location>
</feature>
<accession>A0AAD4IZC7</accession>
<evidence type="ECO:0000256" key="9">
    <source>
        <dbReference type="ARBA" id="ARBA00023157"/>
    </source>
</evidence>
<dbReference type="InterPro" id="IPR001480">
    <property type="entry name" value="Bulb-type_lectin_dom"/>
</dbReference>
<evidence type="ECO:0000256" key="5">
    <source>
        <dbReference type="ARBA" id="ARBA00022729"/>
    </source>
</evidence>
<reference evidence="18 19" key="1">
    <citation type="journal article" date="2021" name="Nat. Commun.">
        <title>Incipient diploidization of the medicinal plant Perilla within 10,000 years.</title>
        <authorList>
            <person name="Zhang Y."/>
            <person name="Shen Q."/>
            <person name="Leng L."/>
            <person name="Zhang D."/>
            <person name="Chen S."/>
            <person name="Shi Y."/>
            <person name="Ning Z."/>
            <person name="Chen S."/>
        </authorList>
    </citation>
    <scope>NUCLEOTIDE SEQUENCE [LARGE SCALE GENOMIC DNA]</scope>
    <source>
        <strain evidence="19">cv. PC099</strain>
    </source>
</reference>
<evidence type="ECO:0000256" key="2">
    <source>
        <dbReference type="ARBA" id="ARBA00022475"/>
    </source>
</evidence>
<dbReference type="GO" id="GO:0005886">
    <property type="term" value="C:plasma membrane"/>
    <property type="evidence" value="ECO:0007669"/>
    <property type="project" value="UniProtKB-SubCell"/>
</dbReference>
<dbReference type="EC" id="2.7.11.1" evidence="13"/>
<dbReference type="PROSITE" id="PS50927">
    <property type="entry name" value="BULB_LECTIN"/>
    <property type="match status" value="1"/>
</dbReference>
<dbReference type="InterPro" id="IPR001245">
    <property type="entry name" value="Ser-Thr/Tyr_kinase_cat_dom"/>
</dbReference>
<dbReference type="Proteomes" id="UP001190926">
    <property type="component" value="Unassembled WGS sequence"/>
</dbReference>
<evidence type="ECO:0000256" key="12">
    <source>
        <dbReference type="ARBA" id="ARBA00048679"/>
    </source>
</evidence>
<dbReference type="PANTHER" id="PTHR27002:SF812">
    <property type="entry name" value="RECEPTOR-LIKE SERINE_THREONINE-PROTEIN KINASE"/>
    <property type="match status" value="1"/>
</dbReference>
<evidence type="ECO:0000256" key="14">
    <source>
        <dbReference type="SAM" id="Phobius"/>
    </source>
</evidence>
<feature type="domain" description="Bulb-type lectin" evidence="16">
    <location>
        <begin position="1"/>
        <end position="110"/>
    </location>
</feature>
<evidence type="ECO:0000256" key="3">
    <source>
        <dbReference type="ARBA" id="ARBA00022527"/>
    </source>
</evidence>
<dbReference type="FunFam" id="3.30.200.20:FF:000195">
    <property type="entry name" value="G-type lectin S-receptor-like serine/threonine-protein kinase"/>
    <property type="match status" value="1"/>
</dbReference>
<dbReference type="SUPFAM" id="SSF51110">
    <property type="entry name" value="alpha-D-mannose-specific plant lectins"/>
    <property type="match status" value="1"/>
</dbReference>
<gene>
    <name evidence="18" type="ORF">C2S53_011791</name>
</gene>
<keyword evidence="19" id="KW-1185">Reference proteome</keyword>
<feature type="domain" description="Protein kinase" evidence="15">
    <location>
        <begin position="463"/>
        <end position="747"/>
    </location>
</feature>
<evidence type="ECO:0000259" key="17">
    <source>
        <dbReference type="PROSITE" id="PS50948"/>
    </source>
</evidence>
<dbReference type="Pfam" id="PF07714">
    <property type="entry name" value="PK_Tyr_Ser-Thr"/>
    <property type="match status" value="1"/>
</dbReference>
<keyword evidence="14" id="KW-1133">Transmembrane helix</keyword>
<comment type="catalytic activity">
    <reaction evidence="11 13">
        <text>L-threonyl-[protein] + ATP = O-phospho-L-threonyl-[protein] + ADP + H(+)</text>
        <dbReference type="Rhea" id="RHEA:46608"/>
        <dbReference type="Rhea" id="RHEA-COMP:11060"/>
        <dbReference type="Rhea" id="RHEA-COMP:11605"/>
        <dbReference type="ChEBI" id="CHEBI:15378"/>
        <dbReference type="ChEBI" id="CHEBI:30013"/>
        <dbReference type="ChEBI" id="CHEBI:30616"/>
        <dbReference type="ChEBI" id="CHEBI:61977"/>
        <dbReference type="ChEBI" id="CHEBI:456216"/>
        <dbReference type="EC" id="2.7.11.1"/>
    </reaction>
</comment>
<evidence type="ECO:0000313" key="18">
    <source>
        <dbReference type="EMBL" id="KAH6824294.1"/>
    </source>
</evidence>
<dbReference type="CDD" id="cd00028">
    <property type="entry name" value="B_lectin"/>
    <property type="match status" value="1"/>
</dbReference>
<evidence type="ECO:0000256" key="13">
    <source>
        <dbReference type="PIRNR" id="PIRNR000641"/>
    </source>
</evidence>
<evidence type="ECO:0000256" key="7">
    <source>
        <dbReference type="ARBA" id="ARBA00022777"/>
    </source>
</evidence>
<comment type="caution">
    <text evidence="18">The sequence shown here is derived from an EMBL/GenBank/DDBJ whole genome shotgun (WGS) entry which is preliminary data.</text>
</comment>
<dbReference type="PROSITE" id="PS50011">
    <property type="entry name" value="PROTEIN_KINASE_DOM"/>
    <property type="match status" value="1"/>
</dbReference>
<evidence type="ECO:0000256" key="6">
    <source>
        <dbReference type="ARBA" id="ARBA00022741"/>
    </source>
</evidence>
<evidence type="ECO:0000259" key="16">
    <source>
        <dbReference type="PROSITE" id="PS50927"/>
    </source>
</evidence>
<evidence type="ECO:0000256" key="1">
    <source>
        <dbReference type="ARBA" id="ARBA00004251"/>
    </source>
</evidence>
<dbReference type="PROSITE" id="PS50948">
    <property type="entry name" value="PAN"/>
    <property type="match status" value="1"/>
</dbReference>
<dbReference type="SMART" id="SM00108">
    <property type="entry name" value="B_lectin"/>
    <property type="match status" value="1"/>
</dbReference>
<name>A0AAD4IZC7_PERFH</name>
<protein>
    <recommendedName>
        <fullName evidence="13">Receptor-like serine/threonine-protein kinase</fullName>
        <ecNumber evidence="13">2.7.11.1</ecNumber>
    </recommendedName>
</protein>
<dbReference type="GO" id="GO:0004674">
    <property type="term" value="F:protein serine/threonine kinase activity"/>
    <property type="evidence" value="ECO:0007669"/>
    <property type="project" value="UniProtKB-KW"/>
</dbReference>
<dbReference type="Pfam" id="PF08276">
    <property type="entry name" value="PAN_2"/>
    <property type="match status" value="1"/>
</dbReference>
<keyword evidence="10" id="KW-0325">Glycoprotein</keyword>
<dbReference type="CDD" id="cd01098">
    <property type="entry name" value="PAN_AP_plant"/>
    <property type="match status" value="1"/>
</dbReference>
<evidence type="ECO:0000313" key="19">
    <source>
        <dbReference type="Proteomes" id="UP001190926"/>
    </source>
</evidence>
<dbReference type="PANTHER" id="PTHR27002">
    <property type="entry name" value="RECEPTOR-LIKE SERINE/THREONINE-PROTEIN KINASE SD1-8"/>
    <property type="match status" value="1"/>
</dbReference>
<sequence>MFELGFIQPNPTSQNGFYYLSIRYTESDKNIIVWTANREKPLANSFGVKLEIASNGNLELYDIHTSINSLWSTSLTGSPVSPEMVAAVLGDDGNLILTDGDTIFWQSFDNPTNTWLPGAIIRSGQQLVSWKSDDNPAPGPFSAELVSEDGASQIVLKWDGSTEYWQSGHVDSYGQFKFAPLLSKSFSFEVPENRSYLRFFNMIVALNGSDVSMHVFSMLVMDHRFGALKQIMSRWGSSSRSLVSTLVTEGFVPCGANGYGISSSSSCACLQGFLKLDDSTCSRKSPLECGSKNSYYFVEISEMKLPDEAILFATQKEEEECELACRERCSCTAYAVNQSGCFIWEGDLFGLRKQISNQQKLHLKLANPYPSKAKGKTKALEVIIAVVVTVIVLVSGASLGFFYNRRTKHKENKEPGVDLLSFDFNHGFNSTDYGSVSRTTRSNTEFDLPMFSYASVSAATNNFSPQNKLGEGGFGPVYKGTLLNGQEIALKRLSQKSGQGFEEFRNEILSIAKLQHVNLVRLLGCCIDPNESILIYEYMSNKSLDFFIFGSEKQDTLDWETRVRIVEGIAQGILYLHEYSRVHIVHRDLKASNILLDDEMNPKISDFGMARIFGGTDSRAHTNKVVGTFGYIAPEYALEGIFSTKSDVYSFGVLVLEIISGRKNTGFYKTDSLSLLGHAWNLWISDRGVELVDDKVRSPAALTALRYINVGLLCVQENPNDRPTMSSVVSMLSSEIAALPPPKKPAFSTESLISSKFSVKNSAGKPDPSINGLTVSVIEPR</sequence>
<keyword evidence="9" id="KW-1015">Disulfide bond</keyword>
<dbReference type="PIRSF" id="PIRSF000641">
    <property type="entry name" value="SRK"/>
    <property type="match status" value="1"/>
</dbReference>
<keyword evidence="3 13" id="KW-0723">Serine/threonine-protein kinase</keyword>
<keyword evidence="7 13" id="KW-0418">Kinase</keyword>
<dbReference type="InterPro" id="IPR008271">
    <property type="entry name" value="Ser/Thr_kinase_AS"/>
</dbReference>
<evidence type="ECO:0000256" key="10">
    <source>
        <dbReference type="ARBA" id="ARBA00023180"/>
    </source>
</evidence>
<dbReference type="InterPro" id="IPR011009">
    <property type="entry name" value="Kinase-like_dom_sf"/>
</dbReference>
<proteinExistence type="inferred from homology"/>
<dbReference type="GO" id="GO:0005524">
    <property type="term" value="F:ATP binding"/>
    <property type="evidence" value="ECO:0007669"/>
    <property type="project" value="UniProtKB-KW"/>
</dbReference>
<organism evidence="18 19">
    <name type="scientific">Perilla frutescens var. hirtella</name>
    <name type="common">Perilla citriodora</name>
    <name type="synonym">Perilla setoyensis</name>
    <dbReference type="NCBI Taxonomy" id="608512"/>
    <lineage>
        <taxon>Eukaryota</taxon>
        <taxon>Viridiplantae</taxon>
        <taxon>Streptophyta</taxon>
        <taxon>Embryophyta</taxon>
        <taxon>Tracheophyta</taxon>
        <taxon>Spermatophyta</taxon>
        <taxon>Magnoliopsida</taxon>
        <taxon>eudicotyledons</taxon>
        <taxon>Gunneridae</taxon>
        <taxon>Pentapetalae</taxon>
        <taxon>asterids</taxon>
        <taxon>lamiids</taxon>
        <taxon>Lamiales</taxon>
        <taxon>Lamiaceae</taxon>
        <taxon>Nepetoideae</taxon>
        <taxon>Elsholtzieae</taxon>
        <taxon>Perilla</taxon>
    </lineage>
</organism>
<dbReference type="Gene3D" id="1.10.510.10">
    <property type="entry name" value="Transferase(Phosphotransferase) domain 1"/>
    <property type="match status" value="1"/>
</dbReference>
<evidence type="ECO:0000259" key="15">
    <source>
        <dbReference type="PROSITE" id="PS50011"/>
    </source>
</evidence>
<dbReference type="CDD" id="cd14066">
    <property type="entry name" value="STKc_IRAK"/>
    <property type="match status" value="1"/>
</dbReference>
<evidence type="ECO:0000256" key="11">
    <source>
        <dbReference type="ARBA" id="ARBA00047899"/>
    </source>
</evidence>
<dbReference type="Gene3D" id="3.30.200.20">
    <property type="entry name" value="Phosphorylase Kinase, domain 1"/>
    <property type="match status" value="1"/>
</dbReference>
<keyword evidence="4 13" id="KW-0808">Transferase</keyword>
<dbReference type="PROSITE" id="PS00108">
    <property type="entry name" value="PROTEIN_KINASE_ST"/>
    <property type="match status" value="1"/>
</dbReference>
<comment type="subcellular location">
    <subcellularLocation>
        <location evidence="1">Cell membrane</location>
        <topology evidence="1">Single-pass type I membrane protein</topology>
    </subcellularLocation>
</comment>
<dbReference type="SMART" id="SM00473">
    <property type="entry name" value="PAN_AP"/>
    <property type="match status" value="1"/>
</dbReference>